<dbReference type="EMBL" id="CP060010">
    <property type="protein sequence ID" value="QTN35185.1"/>
    <property type="molecule type" value="Genomic_DNA"/>
</dbReference>
<dbReference type="SUPFAM" id="SSF52821">
    <property type="entry name" value="Rhodanese/Cell cycle control phosphatase"/>
    <property type="match status" value="1"/>
</dbReference>
<dbReference type="InterPro" id="IPR001763">
    <property type="entry name" value="Rhodanese-like_dom"/>
</dbReference>
<dbReference type="RefSeq" id="WP_209355871.1">
    <property type="nucleotide sequence ID" value="NZ_CP060010.1"/>
</dbReference>
<dbReference type="Pfam" id="PF00581">
    <property type="entry name" value="Rhodanese"/>
    <property type="match status" value="1"/>
</dbReference>
<dbReference type="KEGG" id="cact:HZ995_11905"/>
<dbReference type="Proteomes" id="UP000665026">
    <property type="component" value="Chromosome"/>
</dbReference>
<proteinExistence type="predicted"/>
<feature type="domain" description="Rhodanese" evidence="1">
    <location>
        <begin position="51"/>
        <end position="151"/>
    </location>
</feature>
<reference evidence="2" key="1">
    <citation type="submission" date="2020-07" db="EMBL/GenBank/DDBJ databases">
        <title>Genome sequences of bacteria associated with the marine, planktonic diatom Thalassiosira profunda strain ECT2AJA-044.</title>
        <authorList>
            <person name="Gargas C.B."/>
            <person name="Roberts W.R."/>
            <person name="Alverson A.J."/>
        </authorList>
    </citation>
    <scope>NUCLEOTIDE SEQUENCE</scope>
    <source>
        <strain evidence="2">ECT2AJA-044</strain>
    </source>
</reference>
<name>A0A975I6R4_9RHOB</name>
<organism evidence="2 3">
    <name type="scientific">Cognatishimia activa</name>
    <dbReference type="NCBI Taxonomy" id="1715691"/>
    <lineage>
        <taxon>Bacteria</taxon>
        <taxon>Pseudomonadati</taxon>
        <taxon>Pseudomonadota</taxon>
        <taxon>Alphaproteobacteria</taxon>
        <taxon>Rhodobacterales</taxon>
        <taxon>Paracoccaceae</taxon>
        <taxon>Cognatishimia</taxon>
    </lineage>
</organism>
<evidence type="ECO:0000313" key="2">
    <source>
        <dbReference type="EMBL" id="QTN35185.1"/>
    </source>
</evidence>
<evidence type="ECO:0000313" key="3">
    <source>
        <dbReference type="Proteomes" id="UP000665026"/>
    </source>
</evidence>
<dbReference type="InterPro" id="IPR036873">
    <property type="entry name" value="Rhodanese-like_dom_sf"/>
</dbReference>
<sequence length="170" mass="18433">MSKSVARQRNSLKHMRFMWFSAVLLVAILKAGQLLAEAPIMSAEQALESVASGDIVLIDIRSEQEWKESGLAAGAWPISMHRPDFATQLQTLLAQYAPEKIALICATGGRSSYIAEVLERNGIAGVVDVSEGMFGNQRGKGWIEKGLPLVDLKDAADAYDAARDTWAATN</sequence>
<dbReference type="PROSITE" id="PS50206">
    <property type="entry name" value="RHODANESE_3"/>
    <property type="match status" value="1"/>
</dbReference>
<evidence type="ECO:0000259" key="1">
    <source>
        <dbReference type="PROSITE" id="PS50206"/>
    </source>
</evidence>
<gene>
    <name evidence="2" type="ORF">HZ995_11905</name>
</gene>
<dbReference type="AlphaFoldDB" id="A0A975I6R4"/>
<dbReference type="Gene3D" id="3.40.250.10">
    <property type="entry name" value="Rhodanese-like domain"/>
    <property type="match status" value="1"/>
</dbReference>
<protein>
    <submittedName>
        <fullName evidence="2">Rhodanese-like domain-containing protein</fullName>
    </submittedName>
</protein>
<accession>A0A975I6R4</accession>